<comment type="subcellular location">
    <subcellularLocation>
        <location evidence="1">Nucleus</location>
        <location evidence="1">Nucleolus</location>
    </subcellularLocation>
</comment>
<evidence type="ECO:0000256" key="9">
    <source>
        <dbReference type="SAM" id="MobiDB-lite"/>
    </source>
</evidence>
<proteinExistence type="inferred from homology"/>
<evidence type="ECO:0000313" key="11">
    <source>
        <dbReference type="Proteomes" id="UP001489004"/>
    </source>
</evidence>
<dbReference type="AlphaFoldDB" id="A0AAW1PB10"/>
<dbReference type="GO" id="GO:0030688">
    <property type="term" value="C:preribosome, small subunit precursor"/>
    <property type="evidence" value="ECO:0007669"/>
    <property type="project" value="TreeGrafter"/>
</dbReference>
<evidence type="ECO:0000256" key="6">
    <source>
        <dbReference type="ARBA" id="ARBA00023054"/>
    </source>
</evidence>
<feature type="compositionally biased region" description="Low complexity" evidence="9">
    <location>
        <begin position="17"/>
        <end position="28"/>
    </location>
</feature>
<feature type="compositionally biased region" description="Acidic residues" evidence="9">
    <location>
        <begin position="238"/>
        <end position="253"/>
    </location>
</feature>
<evidence type="ECO:0000256" key="7">
    <source>
        <dbReference type="ARBA" id="ARBA00023242"/>
    </source>
</evidence>
<evidence type="ECO:0000256" key="5">
    <source>
        <dbReference type="ARBA" id="ARBA00022552"/>
    </source>
</evidence>
<protein>
    <recommendedName>
        <fullName evidence="3">rRNA-processing protein EFG1</fullName>
    </recommendedName>
    <alternativeName>
        <fullName evidence="4">rRNA-processing protein efg1</fullName>
    </alternativeName>
</protein>
<feature type="region of interest" description="Disordered" evidence="9">
    <location>
        <begin position="216"/>
        <end position="335"/>
    </location>
</feature>
<dbReference type="PANTHER" id="PTHR33911:SF1">
    <property type="entry name" value="RRNA-PROCESSING PROTEIN EFG1"/>
    <property type="match status" value="1"/>
</dbReference>
<comment type="caution">
    <text evidence="10">The sequence shown here is derived from an EMBL/GenBank/DDBJ whole genome shotgun (WGS) entry which is preliminary data.</text>
</comment>
<feature type="region of interest" description="Disordered" evidence="9">
    <location>
        <begin position="1"/>
        <end position="39"/>
    </location>
</feature>
<keyword evidence="11" id="KW-1185">Reference proteome</keyword>
<reference evidence="10 11" key="1">
    <citation type="journal article" date="2024" name="Nat. Commun.">
        <title>Phylogenomics reveals the evolutionary origins of lichenization in chlorophyte algae.</title>
        <authorList>
            <person name="Puginier C."/>
            <person name="Libourel C."/>
            <person name="Otte J."/>
            <person name="Skaloud P."/>
            <person name="Haon M."/>
            <person name="Grisel S."/>
            <person name="Petersen M."/>
            <person name="Berrin J.G."/>
            <person name="Delaux P.M."/>
            <person name="Dal Grande F."/>
            <person name="Keller J."/>
        </authorList>
    </citation>
    <scope>NUCLEOTIDE SEQUENCE [LARGE SCALE GENOMIC DNA]</scope>
    <source>
        <strain evidence="10 11">SAG 2043</strain>
    </source>
</reference>
<keyword evidence="7" id="KW-0539">Nucleus</keyword>
<comment type="similarity">
    <text evidence="2">Belongs to the EFG1 family.</text>
</comment>
<evidence type="ECO:0000256" key="8">
    <source>
        <dbReference type="SAM" id="Coils"/>
    </source>
</evidence>
<feature type="compositionally biased region" description="Basic and acidic residues" evidence="9">
    <location>
        <begin position="254"/>
        <end position="263"/>
    </location>
</feature>
<sequence>MKKPAAFKQSDKGSKAGKGLAGAKPGVGSKKKGKLTSLKNQIRSTERFLKKEGLERKVRVRVEADLQRLKDTQEEHQRADKERRYAVRYHKVRFFERVKLERRIKQVEAKLAQQQALGQAEEADANTALLAQLRDNLQYVLHFPKGEKYVSILKDSNNSVSQALLVSERTRLRALVHSSLADIAMVTEADEGRSLGIGSAAAGGEVAAGVKDAQSLPSSSIPAKQAAVPFGAPSSPQADDDDFFLNADADDDDAPRVEAREPAAGRVTVTSDSDEPADEFQAQIGTLKQDVAPGVARRAPGGNTSSYSGGNKARAADLAQPLRTRAEGGRKRRKK</sequence>
<feature type="coiled-coil region" evidence="8">
    <location>
        <begin position="59"/>
        <end position="117"/>
    </location>
</feature>
<evidence type="ECO:0000256" key="3">
    <source>
        <dbReference type="ARBA" id="ARBA00018689"/>
    </source>
</evidence>
<dbReference type="EMBL" id="JALJOR010000013">
    <property type="protein sequence ID" value="KAK9806955.1"/>
    <property type="molecule type" value="Genomic_DNA"/>
</dbReference>
<dbReference type="PANTHER" id="PTHR33911">
    <property type="entry name" value="RRNA-PROCESSING PROTEIN EFG1"/>
    <property type="match status" value="1"/>
</dbReference>
<dbReference type="GO" id="GO:0000462">
    <property type="term" value="P:maturation of SSU-rRNA from tricistronic rRNA transcript (SSU-rRNA, 5.8S rRNA, LSU-rRNA)"/>
    <property type="evidence" value="ECO:0007669"/>
    <property type="project" value="TreeGrafter"/>
</dbReference>
<gene>
    <name evidence="10" type="ORF">WJX72_008651</name>
</gene>
<accession>A0AAW1PB10</accession>
<evidence type="ECO:0000313" key="10">
    <source>
        <dbReference type="EMBL" id="KAK9806955.1"/>
    </source>
</evidence>
<keyword evidence="6 8" id="KW-0175">Coiled coil</keyword>
<evidence type="ECO:0000256" key="2">
    <source>
        <dbReference type="ARBA" id="ARBA00006916"/>
    </source>
</evidence>
<dbReference type="InterPro" id="IPR019310">
    <property type="entry name" value="Efg1"/>
</dbReference>
<evidence type="ECO:0000256" key="4">
    <source>
        <dbReference type="ARBA" id="ARBA00019827"/>
    </source>
</evidence>
<dbReference type="InterPro" id="IPR050786">
    <property type="entry name" value="EFG1_rRNA-proc"/>
</dbReference>
<dbReference type="Pfam" id="PF10153">
    <property type="entry name" value="Efg1"/>
    <property type="match status" value="1"/>
</dbReference>
<name>A0AAW1PB10_9CHLO</name>
<dbReference type="GO" id="GO:0005730">
    <property type="term" value="C:nucleolus"/>
    <property type="evidence" value="ECO:0007669"/>
    <property type="project" value="UniProtKB-SubCell"/>
</dbReference>
<dbReference type="Proteomes" id="UP001489004">
    <property type="component" value="Unassembled WGS sequence"/>
</dbReference>
<organism evidence="10 11">
    <name type="scientific">[Myrmecia] bisecta</name>
    <dbReference type="NCBI Taxonomy" id="41462"/>
    <lineage>
        <taxon>Eukaryota</taxon>
        <taxon>Viridiplantae</taxon>
        <taxon>Chlorophyta</taxon>
        <taxon>core chlorophytes</taxon>
        <taxon>Trebouxiophyceae</taxon>
        <taxon>Trebouxiales</taxon>
        <taxon>Trebouxiaceae</taxon>
        <taxon>Myrmecia</taxon>
    </lineage>
</organism>
<evidence type="ECO:0000256" key="1">
    <source>
        <dbReference type="ARBA" id="ARBA00004604"/>
    </source>
</evidence>
<keyword evidence="5" id="KW-0698">rRNA processing</keyword>